<dbReference type="EMBL" id="HBUF01516553">
    <property type="protein sequence ID" value="CAG6747978.1"/>
    <property type="molecule type" value="Transcribed_RNA"/>
</dbReference>
<name>A0A8D8ZHR4_9HEMI</name>
<dbReference type="AlphaFoldDB" id="A0A8D8ZHR4"/>
<evidence type="ECO:0000313" key="1">
    <source>
        <dbReference type="EMBL" id="CAG6747978.1"/>
    </source>
</evidence>
<accession>A0A8D8ZHR4</accession>
<sequence>MSVRVLDLKKKRVRERKIDLFKILLQRQKKHQTRKKKTEQHLKQCVFLGVRIRVLVSFSFPSNPSSIFSTKSKMKAWPEKESCWLRTGYLTWCQSRKNNRYMVRYTKHMVERYN</sequence>
<reference evidence="1" key="1">
    <citation type="submission" date="2021-05" db="EMBL/GenBank/DDBJ databases">
        <authorList>
            <person name="Alioto T."/>
            <person name="Alioto T."/>
            <person name="Gomez Garrido J."/>
        </authorList>
    </citation>
    <scope>NUCLEOTIDE SEQUENCE</scope>
</reference>
<proteinExistence type="predicted"/>
<organism evidence="1">
    <name type="scientific">Cacopsylla melanoneura</name>
    <dbReference type="NCBI Taxonomy" id="428564"/>
    <lineage>
        <taxon>Eukaryota</taxon>
        <taxon>Metazoa</taxon>
        <taxon>Ecdysozoa</taxon>
        <taxon>Arthropoda</taxon>
        <taxon>Hexapoda</taxon>
        <taxon>Insecta</taxon>
        <taxon>Pterygota</taxon>
        <taxon>Neoptera</taxon>
        <taxon>Paraneoptera</taxon>
        <taxon>Hemiptera</taxon>
        <taxon>Sternorrhyncha</taxon>
        <taxon>Psylloidea</taxon>
        <taxon>Psyllidae</taxon>
        <taxon>Psyllinae</taxon>
        <taxon>Cacopsylla</taxon>
    </lineage>
</organism>
<protein>
    <submittedName>
        <fullName evidence="1">Uncharacterized protein</fullName>
    </submittedName>
</protein>